<keyword evidence="1" id="KW-0732">Signal</keyword>
<feature type="chain" id="PRO_5024362157" description="Tetratricopeptide repeat protein" evidence="1">
    <location>
        <begin position="23"/>
        <end position="711"/>
    </location>
</feature>
<evidence type="ECO:0000256" key="1">
    <source>
        <dbReference type="SAM" id="SignalP"/>
    </source>
</evidence>
<reference evidence="2 3" key="1">
    <citation type="submission" date="2018-11" db="EMBL/GenBank/DDBJ databases">
        <authorList>
            <person name="Na S.W."/>
            <person name="Baik M."/>
        </authorList>
    </citation>
    <scope>NUCLEOTIDE SEQUENCE [LARGE SCALE GENOMIC DNA]</scope>
    <source>
        <strain evidence="2 3">E39</strain>
    </source>
</reference>
<evidence type="ECO:0008006" key="4">
    <source>
        <dbReference type="Google" id="ProtNLM"/>
    </source>
</evidence>
<dbReference type="EMBL" id="CP033459">
    <property type="protein sequence ID" value="QFQ12990.1"/>
    <property type="molecule type" value="Genomic_DNA"/>
</dbReference>
<name>A0A5P8E7X5_9BACT</name>
<dbReference type="OrthoDB" id="1081381at2"/>
<keyword evidence="3" id="KW-1185">Reference proteome</keyword>
<dbReference type="AlphaFoldDB" id="A0A5P8E7X5"/>
<proteinExistence type="predicted"/>
<feature type="signal peptide" evidence="1">
    <location>
        <begin position="1"/>
        <end position="22"/>
    </location>
</feature>
<dbReference type="RefSeq" id="WP_146739385.1">
    <property type="nucleotide sequence ID" value="NZ_CP033459.1"/>
</dbReference>
<dbReference type="Proteomes" id="UP000249375">
    <property type="component" value="Chromosome"/>
</dbReference>
<dbReference type="KEGG" id="alq:C7Y71_008135"/>
<accession>A0A5P8E7X5</accession>
<gene>
    <name evidence="2" type="ORF">C7Y71_008135</name>
</gene>
<evidence type="ECO:0000313" key="2">
    <source>
        <dbReference type="EMBL" id="QFQ12990.1"/>
    </source>
</evidence>
<organism evidence="2 3">
    <name type="scientific">Pseudoprevotella muciniphila</name>
    <dbReference type="NCBI Taxonomy" id="2133944"/>
    <lineage>
        <taxon>Bacteria</taxon>
        <taxon>Pseudomonadati</taxon>
        <taxon>Bacteroidota</taxon>
        <taxon>Bacteroidia</taxon>
        <taxon>Bacteroidales</taxon>
        <taxon>Prevotellaceae</taxon>
        <taxon>Pseudoprevotella</taxon>
    </lineage>
</organism>
<sequence length="711" mass="83066">MKTKLFFTICLLWALSLIPGKACSPIMTYNYYMYYIIDDNAEEIGKMRTEQLSKEWSTYVGKTVAAADVEELAELTPAAMDTSRNVIITSVRNRNDKEMKAYLTLLLDYMANVPGSYNEWDYPSAEEIAARSKEMKRIAARAATYNDVRLFNQYTLLQMRSLFQAKDYAGVISTWKSKGTRMKDNVFKNMAKGFYAGALYRTDQREDACEIYAELGDIHSATWCMKDERNLGCIKRVYATAPNSRTLQLLVQDFVNNAQETLDAKSEDYNQGRDIINKVYRDEVEGFIAFAQQVVKEGKTSTPSMWYSAAALLNFLYGNFAEARTLADKAMTAQGNAHMKDNARIIRLLVSTAEKHSDENAYESFLISELQWLNDKVKAEDYELSWNAANRIYRLHLIPRYEKLGRPLTVGLLTYMAETIEYGGYYYNEYSPSPLYISYSSDYITHLREMTPEQLVEYHRNLFSTPHSGIDLWLFNKLDDRYKSQEVYYDLIGTRYMREGKFQEALPWLQKVSTEFLSAQNISFYMAQRDYNVIRWLNHRQTIPSQLDDWMNEEPMKVKSNQKVDFCKDIIALENAVAKRQASYDDYHRLANLYYQISDEGDCWYLTDYAYTTWKPEKDPFVAKAYEALQQASYTTNDELRLKVKMGKAFINTDADYWLYIYNYNKDIEFNVVPEAQQFKDFAAFALEAKNYKRLPDYVSMCDVLKQWWKR</sequence>
<evidence type="ECO:0000313" key="3">
    <source>
        <dbReference type="Proteomes" id="UP000249375"/>
    </source>
</evidence>
<protein>
    <recommendedName>
        <fullName evidence="4">Tetratricopeptide repeat protein</fullName>
    </recommendedName>
</protein>